<dbReference type="RefSeq" id="XP_028146055.1">
    <property type="nucleotide sequence ID" value="XM_028290254.1"/>
</dbReference>
<dbReference type="Gene3D" id="2.170.130.30">
    <property type="match status" value="1"/>
</dbReference>
<dbReference type="PANTHER" id="PTHR10559:SF18">
    <property type="entry name" value="TRANSCOBALAMIN II"/>
    <property type="match status" value="1"/>
</dbReference>
<keyword evidence="1" id="KW-0732">Signal</keyword>
<dbReference type="GO" id="GO:0005615">
    <property type="term" value="C:extracellular space"/>
    <property type="evidence" value="ECO:0007669"/>
    <property type="project" value="TreeGrafter"/>
</dbReference>
<organism evidence="2">
    <name type="scientific">Diabrotica virgifera virgifera</name>
    <name type="common">western corn rootworm</name>
    <dbReference type="NCBI Taxonomy" id="50390"/>
    <lineage>
        <taxon>Eukaryota</taxon>
        <taxon>Metazoa</taxon>
        <taxon>Ecdysozoa</taxon>
        <taxon>Arthropoda</taxon>
        <taxon>Hexapoda</taxon>
        <taxon>Insecta</taxon>
        <taxon>Pterygota</taxon>
        <taxon>Neoptera</taxon>
        <taxon>Endopterygota</taxon>
        <taxon>Coleoptera</taxon>
        <taxon>Polyphaga</taxon>
        <taxon>Cucujiformia</taxon>
        <taxon>Chrysomeloidea</taxon>
        <taxon>Chrysomelidae</taxon>
        <taxon>Galerucinae</taxon>
        <taxon>Diabroticina</taxon>
        <taxon>Diabroticites</taxon>
        <taxon>Diabrotica</taxon>
    </lineage>
</organism>
<protein>
    <submittedName>
        <fullName evidence="2">Uncharacterized protein CG3556-like</fullName>
    </submittedName>
</protein>
<dbReference type="InParanoid" id="A0A6P7GQK8"/>
<evidence type="ECO:0000256" key="1">
    <source>
        <dbReference type="SAM" id="SignalP"/>
    </source>
</evidence>
<dbReference type="PANTHER" id="PTHR10559">
    <property type="entry name" value="TRANSCOBALAMIN-1/GASTRIC INTRINSIC FACTOR"/>
    <property type="match status" value="1"/>
</dbReference>
<feature type="signal peptide" evidence="1">
    <location>
        <begin position="1"/>
        <end position="19"/>
    </location>
</feature>
<dbReference type="InterPro" id="IPR051588">
    <property type="entry name" value="Cobalamin_Transport"/>
</dbReference>
<name>A0A6P7GQK8_DIAVI</name>
<dbReference type="AlphaFoldDB" id="A0A6P7GQK8"/>
<accession>A0A6P7GQK8</accession>
<gene>
    <name evidence="2" type="primary">LOC114339596</name>
</gene>
<dbReference type="GO" id="GO:0031419">
    <property type="term" value="F:cobalamin binding"/>
    <property type="evidence" value="ECO:0007669"/>
    <property type="project" value="TreeGrafter"/>
</dbReference>
<evidence type="ECO:0000313" key="2">
    <source>
        <dbReference type="RefSeq" id="XP_028146055.1"/>
    </source>
</evidence>
<reference evidence="2" key="1">
    <citation type="submission" date="2025-08" db="UniProtKB">
        <authorList>
            <consortium name="RefSeq"/>
        </authorList>
    </citation>
    <scope>IDENTIFICATION</scope>
    <source>
        <tissue evidence="2">Whole insect</tissue>
    </source>
</reference>
<dbReference type="GO" id="GO:0015889">
    <property type="term" value="P:cobalamin transport"/>
    <property type="evidence" value="ECO:0007669"/>
    <property type="project" value="TreeGrafter"/>
</dbReference>
<sequence length="153" mass="17795">MYRVAIFLLLSGIAVFGNTDNTVNCKHNTIKIPYTVWIGDEINYGSTIEVYAEPNSTFYQVMLIAAKANKYFEFKATNTTFGHYITKIAGVRENVKENIYWFIYNLTHAPDMRNPPTECQLSPVGVDSLLVSKDHHYLFWWRHWKNDSSIYIN</sequence>
<proteinExistence type="predicted"/>
<feature type="chain" id="PRO_5028349772" evidence="1">
    <location>
        <begin position="20"/>
        <end position="153"/>
    </location>
</feature>